<dbReference type="InterPro" id="IPR003787">
    <property type="entry name" value="Sulphur_relay_DsrE/F-like"/>
</dbReference>
<name>A0ABV2BZ56_9GAMM</name>
<dbReference type="Proteomes" id="UP001548189">
    <property type="component" value="Unassembled WGS sequence"/>
</dbReference>
<keyword evidence="6" id="KW-1185">Reference proteome</keyword>
<dbReference type="InterPro" id="IPR017463">
    <property type="entry name" value="Sulphur_relay_TusD/DsrE"/>
</dbReference>
<comment type="caution">
    <text evidence="5">The sequence shown here is derived from an EMBL/GenBank/DDBJ whole genome shotgun (WGS) entry which is preliminary data.</text>
</comment>
<evidence type="ECO:0000256" key="1">
    <source>
        <dbReference type="ARBA" id="ARBA00004496"/>
    </source>
</evidence>
<dbReference type="NCBIfam" id="NF001237">
    <property type="entry name" value="PRK00207.1"/>
    <property type="match status" value="1"/>
</dbReference>
<reference evidence="5 6" key="1">
    <citation type="submission" date="2024-06" db="EMBL/GenBank/DDBJ databases">
        <authorList>
            <person name="Li F."/>
        </authorList>
    </citation>
    <scope>NUCLEOTIDE SEQUENCE [LARGE SCALE GENOMIC DNA]</scope>
    <source>
        <strain evidence="5 6">GXAS 311</strain>
    </source>
</reference>
<comment type="subcellular location">
    <subcellularLocation>
        <location evidence="1">Cytoplasm</location>
    </subcellularLocation>
</comment>
<evidence type="ECO:0000256" key="3">
    <source>
        <dbReference type="ARBA" id="ARBA00022490"/>
    </source>
</evidence>
<dbReference type="PANTHER" id="PTHR34874">
    <property type="entry name" value="PROTEIN YCHN"/>
    <property type="match status" value="1"/>
</dbReference>
<keyword evidence="3" id="KW-0963">Cytoplasm</keyword>
<organism evidence="5 6">
    <name type="scientific">Aliikangiella maris</name>
    <dbReference type="NCBI Taxonomy" id="3162458"/>
    <lineage>
        <taxon>Bacteria</taxon>
        <taxon>Pseudomonadati</taxon>
        <taxon>Pseudomonadota</taxon>
        <taxon>Gammaproteobacteria</taxon>
        <taxon>Oceanospirillales</taxon>
        <taxon>Pleioneaceae</taxon>
        <taxon>Aliikangiella</taxon>
    </lineage>
</organism>
<dbReference type="SUPFAM" id="SSF75169">
    <property type="entry name" value="DsrEFH-like"/>
    <property type="match status" value="1"/>
</dbReference>
<dbReference type="Gene3D" id="3.40.1260.10">
    <property type="entry name" value="DsrEFH-like"/>
    <property type="match status" value="1"/>
</dbReference>
<dbReference type="Pfam" id="PF02635">
    <property type="entry name" value="DsrE"/>
    <property type="match status" value="1"/>
</dbReference>
<dbReference type="InterPro" id="IPR027396">
    <property type="entry name" value="DsrEFH-like"/>
</dbReference>
<gene>
    <name evidence="5" type="primary">tusD</name>
    <name evidence="5" type="ORF">ABVT43_18910</name>
</gene>
<proteinExistence type="inferred from homology"/>
<accession>A0ABV2BZ56</accession>
<comment type="similarity">
    <text evidence="2">Belongs to the DsrE/TusD family.</text>
</comment>
<protein>
    <submittedName>
        <fullName evidence="5">Sulfurtransferase complex subunit TusD</fullName>
    </submittedName>
</protein>
<dbReference type="RefSeq" id="WP_353897805.1">
    <property type="nucleotide sequence ID" value="NZ_JBEVCJ010000040.1"/>
</dbReference>
<evidence type="ECO:0000313" key="5">
    <source>
        <dbReference type="EMBL" id="MET1257222.1"/>
    </source>
</evidence>
<dbReference type="EMBL" id="JBEVCJ010000040">
    <property type="protein sequence ID" value="MET1257222.1"/>
    <property type="molecule type" value="Genomic_DNA"/>
</dbReference>
<evidence type="ECO:0000256" key="2">
    <source>
        <dbReference type="ARBA" id="ARBA00007067"/>
    </source>
</evidence>
<evidence type="ECO:0000313" key="6">
    <source>
        <dbReference type="Proteomes" id="UP001548189"/>
    </source>
</evidence>
<keyword evidence="4" id="KW-0808">Transferase</keyword>
<sequence length="132" mass="14505">MSSTFTLLISGSPSGTQAHLSALRFARCALAQNHQISNIFFYQDAVAVANRFNVTPSDENNLAQSWLNLSKQYQIELQVCIAAANRRGIISDEEAKQNHIDSHSLQAGFHLLGLGQLAASLSQPQNKLIHFK</sequence>
<dbReference type="NCBIfam" id="TIGR03012">
    <property type="entry name" value="sulf_tusD_dsrE"/>
    <property type="match status" value="1"/>
</dbReference>
<evidence type="ECO:0000256" key="4">
    <source>
        <dbReference type="ARBA" id="ARBA00022679"/>
    </source>
</evidence>
<dbReference type="PANTHER" id="PTHR34874:SF3">
    <property type="entry name" value="SULFURTRANSFERASE TUSD"/>
    <property type="match status" value="1"/>
</dbReference>